<dbReference type="PATRIC" id="fig|84292.3.peg.546"/>
<name>A0A0M8ML29_9MICO</name>
<keyword evidence="2" id="KW-1185">Reference proteome</keyword>
<evidence type="ECO:0000313" key="2">
    <source>
        <dbReference type="Proteomes" id="UP000037737"/>
    </source>
</evidence>
<dbReference type="AlphaFoldDB" id="A0A0M8ML29"/>
<reference evidence="1" key="1">
    <citation type="submission" date="2015-04" db="EMBL/GenBank/DDBJ databases">
        <title>Complete genome sequence of Microbacterium chocolatum SIT 101, a bacterium enantioselectively hydrolyzing mesomeric diesters.</title>
        <authorList>
            <person name="Li X."/>
            <person name="Xu Y."/>
        </authorList>
    </citation>
    <scope>NUCLEOTIDE SEQUENCE [LARGE SCALE GENOMIC DNA]</scope>
    <source>
        <strain evidence="1">SIT 101</strain>
    </source>
</reference>
<gene>
    <name evidence="1" type="ORF">XI38_02640</name>
</gene>
<evidence type="ECO:0008006" key="3">
    <source>
        <dbReference type="Google" id="ProtNLM"/>
    </source>
</evidence>
<dbReference type="KEGG" id="mcw:A8L33_03650"/>
<proteinExistence type="predicted"/>
<protein>
    <recommendedName>
        <fullName evidence="3">LysM domain-containing protein</fullName>
    </recommendedName>
</protein>
<dbReference type="OrthoDB" id="5079710at2"/>
<comment type="caution">
    <text evidence="1">The sequence shown here is derived from an EMBL/GenBank/DDBJ whole genome shotgun (WGS) entry which is preliminary data.</text>
</comment>
<organism evidence="1 2">
    <name type="scientific">Microbacterium aurantiacum</name>
    <dbReference type="NCBI Taxonomy" id="162393"/>
    <lineage>
        <taxon>Bacteria</taxon>
        <taxon>Bacillati</taxon>
        <taxon>Actinomycetota</taxon>
        <taxon>Actinomycetes</taxon>
        <taxon>Micrococcales</taxon>
        <taxon>Microbacteriaceae</taxon>
        <taxon>Microbacterium</taxon>
    </lineage>
</organism>
<dbReference type="Proteomes" id="UP000037737">
    <property type="component" value="Unassembled WGS sequence"/>
</dbReference>
<sequence length="86" mass="9359">MNRPTSHLSCERYTDHGESVFASGEILDTVGDQVLTYRVVEGDTLIGVMERFCTPSPAHMSAVVDGDTYSAAAHFHPGAVLSLRDY</sequence>
<accession>A0A0M8ML29</accession>
<dbReference type="EMBL" id="LAVO01000001">
    <property type="protein sequence ID" value="KOS12287.1"/>
    <property type="molecule type" value="Genomic_DNA"/>
</dbReference>
<evidence type="ECO:0000313" key="1">
    <source>
        <dbReference type="EMBL" id="KOS12287.1"/>
    </source>
</evidence>